<protein>
    <recommendedName>
        <fullName evidence="1">Fido domain-containing protein</fullName>
    </recommendedName>
</protein>
<dbReference type="InterPro" id="IPR003812">
    <property type="entry name" value="Fido"/>
</dbReference>
<dbReference type="Gene3D" id="1.20.120.1870">
    <property type="entry name" value="Fic/DOC protein, Fido domain"/>
    <property type="match status" value="1"/>
</dbReference>
<dbReference type="PROSITE" id="PS51459">
    <property type="entry name" value="FIDO"/>
    <property type="match status" value="1"/>
</dbReference>
<reference evidence="2" key="1">
    <citation type="journal article" date="2016" name="Sci. Rep.">
        <title>Molecular characterization of firefly nuptial gifts: a multi-omics approach sheds light on postcopulatory sexual selection.</title>
        <authorList>
            <person name="Al-Wathiqui N."/>
            <person name="Fallon T.R."/>
            <person name="South A."/>
            <person name="Weng J.K."/>
            <person name="Lewis S.M."/>
        </authorList>
    </citation>
    <scope>NUCLEOTIDE SEQUENCE</scope>
</reference>
<name>A0A1Y1MH38_PHOPY</name>
<evidence type="ECO:0000313" key="2">
    <source>
        <dbReference type="EMBL" id="JAV84963.1"/>
    </source>
</evidence>
<dbReference type="SUPFAM" id="SSF140931">
    <property type="entry name" value="Fic-like"/>
    <property type="match status" value="1"/>
</dbReference>
<dbReference type="InterPro" id="IPR006440">
    <property type="entry name" value="Doc"/>
</dbReference>
<dbReference type="EMBL" id="GEZM01031231">
    <property type="protein sequence ID" value="JAV84963.1"/>
    <property type="molecule type" value="Transcribed_RNA"/>
</dbReference>
<organism evidence="2">
    <name type="scientific">Photinus pyralis</name>
    <name type="common">Common eastern firefly</name>
    <name type="synonym">Lampyris pyralis</name>
    <dbReference type="NCBI Taxonomy" id="7054"/>
    <lineage>
        <taxon>Eukaryota</taxon>
        <taxon>Metazoa</taxon>
        <taxon>Ecdysozoa</taxon>
        <taxon>Arthropoda</taxon>
        <taxon>Hexapoda</taxon>
        <taxon>Insecta</taxon>
        <taxon>Pterygota</taxon>
        <taxon>Neoptera</taxon>
        <taxon>Endopterygota</taxon>
        <taxon>Coleoptera</taxon>
        <taxon>Polyphaga</taxon>
        <taxon>Elateriformia</taxon>
        <taxon>Elateroidea</taxon>
        <taxon>Lampyridae</taxon>
        <taxon>Lampyrinae</taxon>
        <taxon>Photinus</taxon>
    </lineage>
</organism>
<evidence type="ECO:0000259" key="1">
    <source>
        <dbReference type="PROSITE" id="PS51459"/>
    </source>
</evidence>
<dbReference type="NCBIfam" id="TIGR01550">
    <property type="entry name" value="DOC_P1"/>
    <property type="match status" value="1"/>
</dbReference>
<dbReference type="AlphaFoldDB" id="A0A1Y1MH38"/>
<sequence length="153" mass="17380">MATNICYRFLTATQVKRLYYKYIARLSPTQPTMLESAIDSPMNHKRYGQTDLFQLAGVLAQKVILNHPYQDGNKRTALFAADMFLKVNGYQLQKEPMCENDTELNEGLSNAHVLVATSQWTSEDLGNYYASVARTLDDVSEEISEYSKDAVEH</sequence>
<dbReference type="PANTHER" id="PTHR39426">
    <property type="entry name" value="HOMOLOGY TO DEATH-ON-CURING PROTEIN OF PHAGE P1"/>
    <property type="match status" value="1"/>
</dbReference>
<dbReference type="InterPro" id="IPR053737">
    <property type="entry name" value="Type_II_TA_Toxin"/>
</dbReference>
<accession>A0A1Y1MH38</accession>
<dbReference type="InterPro" id="IPR036597">
    <property type="entry name" value="Fido-like_dom_sf"/>
</dbReference>
<dbReference type="PANTHER" id="PTHR39426:SF1">
    <property type="entry name" value="HOMOLOGY TO DEATH-ON-CURING PROTEIN OF PHAGE P1"/>
    <property type="match status" value="1"/>
</dbReference>
<feature type="domain" description="Fido" evidence="1">
    <location>
        <begin position="1"/>
        <end position="131"/>
    </location>
</feature>
<proteinExistence type="predicted"/>
<dbReference type="GO" id="GO:0016301">
    <property type="term" value="F:kinase activity"/>
    <property type="evidence" value="ECO:0007669"/>
    <property type="project" value="InterPro"/>
</dbReference>
<dbReference type="Pfam" id="PF02661">
    <property type="entry name" value="Fic"/>
    <property type="match status" value="1"/>
</dbReference>